<accession>A0A510E5M0</accession>
<dbReference type="InterPro" id="IPR040372">
    <property type="entry name" value="YaeB-like"/>
</dbReference>
<comment type="similarity">
    <text evidence="2">Belongs to the tRNA methyltransferase O family.</text>
</comment>
<dbReference type="Proteomes" id="UP000325030">
    <property type="component" value="Chromosome"/>
</dbReference>
<dbReference type="EMBL" id="AP018930">
    <property type="protein sequence ID" value="BBG27833.1"/>
    <property type="molecule type" value="Genomic_DNA"/>
</dbReference>
<keyword evidence="6" id="KW-1185">Reference proteome</keyword>
<dbReference type="AlphaFoldDB" id="A0A510E5M0"/>
<dbReference type="InterPro" id="IPR023368">
    <property type="entry name" value="UPF0066_cons_site"/>
</dbReference>
<dbReference type="Proteomes" id="UP000322983">
    <property type="component" value="Chromosome"/>
</dbReference>
<dbReference type="EMBL" id="AP018929">
    <property type="protein sequence ID" value="BBG25051.1"/>
    <property type="molecule type" value="Genomic_DNA"/>
</dbReference>
<dbReference type="PANTHER" id="PTHR12818:SF0">
    <property type="entry name" value="TRNA (ADENINE(37)-N6)-METHYLTRANSFERASE"/>
    <property type="match status" value="1"/>
</dbReference>
<gene>
    <name evidence="4" type="ORF">IC006_2386</name>
    <name evidence="5" type="ORF">IC007_2388</name>
</gene>
<evidence type="ECO:0000313" key="7">
    <source>
        <dbReference type="Proteomes" id="UP000325030"/>
    </source>
</evidence>
<dbReference type="Pfam" id="PF01980">
    <property type="entry name" value="TrmO_N"/>
    <property type="match status" value="1"/>
</dbReference>
<name>A0A510E5M0_9CREN</name>
<evidence type="ECO:0000259" key="3">
    <source>
        <dbReference type="PROSITE" id="PS51668"/>
    </source>
</evidence>
<organism evidence="5 7">
    <name type="scientific">Sulfuracidifex tepidarius</name>
    <dbReference type="NCBI Taxonomy" id="1294262"/>
    <lineage>
        <taxon>Archaea</taxon>
        <taxon>Thermoproteota</taxon>
        <taxon>Thermoprotei</taxon>
        <taxon>Sulfolobales</taxon>
        <taxon>Sulfolobaceae</taxon>
        <taxon>Sulfuracidifex</taxon>
    </lineage>
</organism>
<dbReference type="Gene3D" id="2.40.30.70">
    <property type="entry name" value="YaeB-like"/>
    <property type="match status" value="1"/>
</dbReference>
<sequence>MDCCFDYVGFIKRDDGSSSRDSLVRVELKPEFSQGLEGIEEFSHLILIYHLHLSRGYEITRRRGEKVIGVFSTRSQNRPNPLGVSVVSLVKREKNTLYVRGVNAFDGTPVLDVKPYDTWDAVNPKVPEWHNGGK</sequence>
<accession>A0A510DXV2</accession>
<dbReference type="CDD" id="cd09281">
    <property type="entry name" value="UPF0066"/>
    <property type="match status" value="1"/>
</dbReference>
<reference evidence="7" key="1">
    <citation type="submission" date="2018-09" db="EMBL/GenBank/DDBJ databases">
        <title>Complete Genome Sequencing of Sulfolobus sp. JCM 16834.</title>
        <authorList>
            <person name="Kato S."/>
            <person name="Itoh T."/>
            <person name="Ohkuma M."/>
        </authorList>
    </citation>
    <scope>NUCLEOTIDE SEQUENCE [LARGE SCALE GENOMIC DNA]</scope>
    <source>
        <strain evidence="7">IC-007</strain>
    </source>
</reference>
<evidence type="ECO:0000313" key="4">
    <source>
        <dbReference type="EMBL" id="BBG25051.1"/>
    </source>
</evidence>
<protein>
    <submittedName>
        <fullName evidence="5">S-adenosyl-L-methionine-binding protein</fullName>
    </submittedName>
</protein>
<evidence type="ECO:0000313" key="6">
    <source>
        <dbReference type="Proteomes" id="UP000322983"/>
    </source>
</evidence>
<dbReference type="NCBIfam" id="TIGR00104">
    <property type="entry name" value="tRNA_TsaA"/>
    <property type="match status" value="1"/>
</dbReference>
<dbReference type="RefSeq" id="WP_054846195.1">
    <property type="nucleotide sequence ID" value="NZ_AP018929.1"/>
</dbReference>
<keyword evidence="1" id="KW-0949">S-adenosyl-L-methionine</keyword>
<dbReference type="InterPro" id="IPR023370">
    <property type="entry name" value="TrmO-like_N"/>
</dbReference>
<evidence type="ECO:0000256" key="2">
    <source>
        <dbReference type="ARBA" id="ARBA00033753"/>
    </source>
</evidence>
<dbReference type="GeneID" id="41718690"/>
<dbReference type="InterPro" id="IPR036413">
    <property type="entry name" value="YaeB-like_sf"/>
</dbReference>
<evidence type="ECO:0000313" key="5">
    <source>
        <dbReference type="EMBL" id="BBG27833.1"/>
    </source>
</evidence>
<dbReference type="PROSITE" id="PS51668">
    <property type="entry name" value="TSAA_2"/>
    <property type="match status" value="1"/>
</dbReference>
<dbReference type="OrthoDB" id="40408at2157"/>
<dbReference type="SUPFAM" id="SSF118196">
    <property type="entry name" value="YaeB-like"/>
    <property type="match status" value="1"/>
</dbReference>
<dbReference type="InterPro" id="IPR036414">
    <property type="entry name" value="YaeB_N_sf"/>
</dbReference>
<dbReference type="STRING" id="1294262.GCA_001316085_02067"/>
<feature type="domain" description="TsaA-like" evidence="3">
    <location>
        <begin position="5"/>
        <end position="125"/>
    </location>
</feature>
<reference evidence="5 6" key="2">
    <citation type="journal article" date="2020" name="Int. J. Syst. Evol. Microbiol.">
        <title>Sulfuracidifex tepidarius gen. nov., sp. nov. and transfer of Sulfolobus metallicus Huber and Stetter 1992 to the genus Sulfuracidifex as Sulfuracidifex metallicus comb. nov.</title>
        <authorList>
            <person name="Itoh T."/>
            <person name="Miura T."/>
            <person name="Sakai H.D."/>
            <person name="Kato S."/>
            <person name="Ohkuma M."/>
            <person name="Takashina T."/>
        </authorList>
    </citation>
    <scope>NUCLEOTIDE SEQUENCE</scope>
    <source>
        <strain evidence="4 6">IC-006</strain>
        <strain evidence="5">IC-007</strain>
    </source>
</reference>
<dbReference type="PANTHER" id="PTHR12818">
    <property type="entry name" value="TRNA (ADENINE(37)-N6)-METHYLTRANSFERASE"/>
    <property type="match status" value="1"/>
</dbReference>
<dbReference type="KEGG" id="step:IC006_2386"/>
<evidence type="ECO:0000256" key="1">
    <source>
        <dbReference type="ARBA" id="ARBA00022691"/>
    </source>
</evidence>
<dbReference type="PROSITE" id="PS01318">
    <property type="entry name" value="TSAA_1"/>
    <property type="match status" value="1"/>
</dbReference>
<proteinExistence type="inferred from homology"/>